<dbReference type="PROSITE" id="PS50296">
    <property type="entry name" value="SUI1"/>
    <property type="match status" value="1"/>
</dbReference>
<gene>
    <name evidence="6" type="ORF">DACRYDRAFT_92539</name>
</gene>
<dbReference type="Pfam" id="PF01253">
    <property type="entry name" value="SUI1"/>
    <property type="match status" value="1"/>
</dbReference>
<keyword evidence="7" id="KW-1185">Reference proteome</keyword>
<dbReference type="SUPFAM" id="SSF55159">
    <property type="entry name" value="eIF1-like"/>
    <property type="match status" value="1"/>
</dbReference>
<feature type="domain" description="SUI1" evidence="5">
    <location>
        <begin position="99"/>
        <end position="170"/>
    </location>
</feature>
<comment type="domain">
    <text evidence="4">The SUI1 domain may be involved in RNA binding.</text>
</comment>
<evidence type="ECO:0000259" key="5">
    <source>
        <dbReference type="PROSITE" id="PS50296"/>
    </source>
</evidence>
<dbReference type="GO" id="GO:0003729">
    <property type="term" value="F:mRNA binding"/>
    <property type="evidence" value="ECO:0007669"/>
    <property type="project" value="TreeGrafter"/>
</dbReference>
<evidence type="ECO:0000313" key="7">
    <source>
        <dbReference type="Proteomes" id="UP000030653"/>
    </source>
</evidence>
<dbReference type="Gene3D" id="3.30.780.10">
    <property type="entry name" value="SUI1-like domain"/>
    <property type="match status" value="1"/>
</dbReference>
<evidence type="ECO:0000256" key="4">
    <source>
        <dbReference type="RuleBase" id="RU361273"/>
    </source>
</evidence>
<dbReference type="GO" id="GO:0005840">
    <property type="term" value="C:ribosome"/>
    <property type="evidence" value="ECO:0007669"/>
    <property type="project" value="UniProtKB-KW"/>
</dbReference>
<evidence type="ECO:0000313" key="6">
    <source>
        <dbReference type="EMBL" id="EJU06614.1"/>
    </source>
</evidence>
<dbReference type="NCBIfam" id="TIGR01159">
    <property type="entry name" value="DRP1"/>
    <property type="match status" value="1"/>
</dbReference>
<dbReference type="InterPro" id="IPR005873">
    <property type="entry name" value="DENR_eukaryotes"/>
</dbReference>
<dbReference type="PANTHER" id="PTHR12789">
    <property type="entry name" value="DENSITY-REGULATED PROTEIN HOMOLOG"/>
    <property type="match status" value="1"/>
</dbReference>
<evidence type="ECO:0000256" key="1">
    <source>
        <dbReference type="ARBA" id="ARBA00007514"/>
    </source>
</evidence>
<dbReference type="CDD" id="cd11607">
    <property type="entry name" value="DENR_C"/>
    <property type="match status" value="1"/>
</dbReference>
<sequence>MDAPSTSSVLPLDILYCQVCTFPPEYCEFGSSVSKCKTWLEGAHPELYDKYWSEDALAKKIGTLSLEKEKKLEQEGKKKEAKAEAKASAAAKKLKESQVIIKRIERSKRKYVTSVFGLEAFHIDLKKAAKQLAQSLARGASVTLNPQGLEEIVIQGDVGDEVEEMLAKGVGVLKGVPEDNVVQVEEKK</sequence>
<dbReference type="OMA" id="EVFEIDM"/>
<proteinExistence type="inferred from homology"/>
<dbReference type="Pfam" id="PF21023">
    <property type="entry name" value="DENR_N"/>
    <property type="match status" value="1"/>
</dbReference>
<organism evidence="6 7">
    <name type="scientific">Dacryopinax primogenitus (strain DJM 731)</name>
    <name type="common">Brown rot fungus</name>
    <dbReference type="NCBI Taxonomy" id="1858805"/>
    <lineage>
        <taxon>Eukaryota</taxon>
        <taxon>Fungi</taxon>
        <taxon>Dikarya</taxon>
        <taxon>Basidiomycota</taxon>
        <taxon>Agaricomycotina</taxon>
        <taxon>Dacrymycetes</taxon>
        <taxon>Dacrymycetales</taxon>
        <taxon>Dacrymycetaceae</taxon>
        <taxon>Dacryopinax</taxon>
    </lineage>
</organism>
<comment type="similarity">
    <text evidence="1 4">Belongs to the DENR family.</text>
</comment>
<dbReference type="GO" id="GO:0005737">
    <property type="term" value="C:cytoplasm"/>
    <property type="evidence" value="ECO:0007669"/>
    <property type="project" value="UniProtKB-SubCell"/>
</dbReference>
<dbReference type="GO" id="GO:0002188">
    <property type="term" value="P:translation reinitiation"/>
    <property type="evidence" value="ECO:0007669"/>
    <property type="project" value="TreeGrafter"/>
</dbReference>
<dbReference type="OrthoDB" id="277199at2759"/>
<dbReference type="GO" id="GO:0003743">
    <property type="term" value="F:translation initiation factor activity"/>
    <property type="evidence" value="ECO:0007669"/>
    <property type="project" value="InterPro"/>
</dbReference>
<reference evidence="6 7" key="1">
    <citation type="journal article" date="2012" name="Science">
        <title>The Paleozoic origin of enzymatic lignin decomposition reconstructed from 31 fungal genomes.</title>
        <authorList>
            <person name="Floudas D."/>
            <person name="Binder M."/>
            <person name="Riley R."/>
            <person name="Barry K."/>
            <person name="Blanchette R.A."/>
            <person name="Henrissat B."/>
            <person name="Martinez A.T."/>
            <person name="Otillar R."/>
            <person name="Spatafora J.W."/>
            <person name="Yadav J.S."/>
            <person name="Aerts A."/>
            <person name="Benoit I."/>
            <person name="Boyd A."/>
            <person name="Carlson A."/>
            <person name="Copeland A."/>
            <person name="Coutinho P.M."/>
            <person name="de Vries R.P."/>
            <person name="Ferreira P."/>
            <person name="Findley K."/>
            <person name="Foster B."/>
            <person name="Gaskell J."/>
            <person name="Glotzer D."/>
            <person name="Gorecki P."/>
            <person name="Heitman J."/>
            <person name="Hesse C."/>
            <person name="Hori C."/>
            <person name="Igarashi K."/>
            <person name="Jurgens J.A."/>
            <person name="Kallen N."/>
            <person name="Kersten P."/>
            <person name="Kohler A."/>
            <person name="Kuees U."/>
            <person name="Kumar T.K.A."/>
            <person name="Kuo A."/>
            <person name="LaButti K."/>
            <person name="Larrondo L.F."/>
            <person name="Lindquist E."/>
            <person name="Ling A."/>
            <person name="Lombard V."/>
            <person name="Lucas S."/>
            <person name="Lundell T."/>
            <person name="Martin R."/>
            <person name="McLaughlin D.J."/>
            <person name="Morgenstern I."/>
            <person name="Morin E."/>
            <person name="Murat C."/>
            <person name="Nagy L.G."/>
            <person name="Nolan M."/>
            <person name="Ohm R.A."/>
            <person name="Patyshakuliyeva A."/>
            <person name="Rokas A."/>
            <person name="Ruiz-Duenas F.J."/>
            <person name="Sabat G."/>
            <person name="Salamov A."/>
            <person name="Samejima M."/>
            <person name="Schmutz J."/>
            <person name="Slot J.C."/>
            <person name="St John F."/>
            <person name="Stenlid J."/>
            <person name="Sun H."/>
            <person name="Sun S."/>
            <person name="Syed K."/>
            <person name="Tsang A."/>
            <person name="Wiebenga A."/>
            <person name="Young D."/>
            <person name="Pisabarro A."/>
            <person name="Eastwood D.C."/>
            <person name="Martin F."/>
            <person name="Cullen D."/>
            <person name="Grigoriev I.V."/>
            <person name="Hibbett D.S."/>
        </authorList>
    </citation>
    <scope>NUCLEOTIDE SEQUENCE [LARGE SCALE GENOMIC DNA]</scope>
    <source>
        <strain evidence="6 7">DJM-731 SS1</strain>
    </source>
</reference>
<accession>M5GC60</accession>
<dbReference type="InterPro" id="IPR001950">
    <property type="entry name" value="SUI1"/>
</dbReference>
<dbReference type="Proteomes" id="UP000030653">
    <property type="component" value="Unassembled WGS sequence"/>
</dbReference>
<comment type="subunit">
    <text evidence="2 4">Interacts with the 40S ribosomal subunit.</text>
</comment>
<dbReference type="InterPro" id="IPR050318">
    <property type="entry name" value="DENR/SUI1_TIF"/>
</dbReference>
<name>M5GC60_DACPD</name>
<protein>
    <recommendedName>
        <fullName evidence="3 4">Translation machinery-associated protein 22</fullName>
    </recommendedName>
</protein>
<keyword evidence="4" id="KW-0689">Ribosomal protein</keyword>
<dbReference type="PANTHER" id="PTHR12789:SF0">
    <property type="entry name" value="DENSITY-REGULATED PROTEIN"/>
    <property type="match status" value="1"/>
</dbReference>
<dbReference type="HOGENOM" id="CLU_073511_0_1_1"/>
<dbReference type="EMBL" id="JH795855">
    <property type="protein sequence ID" value="EJU06614.1"/>
    <property type="molecule type" value="Genomic_DNA"/>
</dbReference>
<dbReference type="GO" id="GO:0001731">
    <property type="term" value="P:formation of translation preinitiation complex"/>
    <property type="evidence" value="ECO:0007669"/>
    <property type="project" value="TreeGrafter"/>
</dbReference>
<evidence type="ECO:0000256" key="2">
    <source>
        <dbReference type="ARBA" id="ARBA00011742"/>
    </source>
</evidence>
<dbReference type="STRING" id="1858805.M5GC60"/>
<dbReference type="InterPro" id="IPR048517">
    <property type="entry name" value="DENR_N"/>
</dbReference>
<dbReference type="GO" id="GO:1990904">
    <property type="term" value="C:ribonucleoprotein complex"/>
    <property type="evidence" value="ECO:0007669"/>
    <property type="project" value="UniProtKB-KW"/>
</dbReference>
<dbReference type="RefSeq" id="XP_040633508.1">
    <property type="nucleotide sequence ID" value="XM_040777084.1"/>
</dbReference>
<dbReference type="InterPro" id="IPR036877">
    <property type="entry name" value="SUI1_dom_sf"/>
</dbReference>
<dbReference type="InterPro" id="IPR046447">
    <property type="entry name" value="DENR_C"/>
</dbReference>
<evidence type="ECO:0000256" key="3">
    <source>
        <dbReference type="ARBA" id="ARBA00020058"/>
    </source>
</evidence>
<dbReference type="GeneID" id="63692146"/>
<dbReference type="AlphaFoldDB" id="M5GC60"/>
<comment type="subcellular location">
    <subcellularLocation>
        <location evidence="4">Cytoplasm</location>
    </subcellularLocation>
</comment>
<keyword evidence="4" id="KW-0963">Cytoplasm</keyword>
<keyword evidence="4" id="KW-0687">Ribonucleoprotein</keyword>